<dbReference type="AlphaFoldDB" id="A0A915J0Q6"/>
<name>A0A915J0Q6_ROMCU</name>
<evidence type="ECO:0000313" key="2">
    <source>
        <dbReference type="WBParaSite" id="nRc.2.0.1.t19498-RA"/>
    </source>
</evidence>
<keyword evidence="1" id="KW-1185">Reference proteome</keyword>
<evidence type="ECO:0000313" key="1">
    <source>
        <dbReference type="Proteomes" id="UP000887565"/>
    </source>
</evidence>
<dbReference type="WBParaSite" id="nRc.2.0.1.t19498-RA">
    <property type="protein sequence ID" value="nRc.2.0.1.t19498-RA"/>
    <property type="gene ID" value="nRc.2.0.1.g19498"/>
</dbReference>
<proteinExistence type="predicted"/>
<sequence>MVNVNLSTMLKLTGDVRLLATYRPTEGTLAPLARLATQGRLPGIPTDSALEVIRQMEWMNLPDSSSVTNAMRAVWSMDLAKKYPHLP</sequence>
<reference evidence="2" key="1">
    <citation type="submission" date="2022-11" db="UniProtKB">
        <authorList>
            <consortium name="WormBaseParasite"/>
        </authorList>
    </citation>
    <scope>IDENTIFICATION</scope>
</reference>
<organism evidence="1 2">
    <name type="scientific">Romanomermis culicivorax</name>
    <name type="common">Nematode worm</name>
    <dbReference type="NCBI Taxonomy" id="13658"/>
    <lineage>
        <taxon>Eukaryota</taxon>
        <taxon>Metazoa</taxon>
        <taxon>Ecdysozoa</taxon>
        <taxon>Nematoda</taxon>
        <taxon>Enoplea</taxon>
        <taxon>Dorylaimia</taxon>
        <taxon>Mermithida</taxon>
        <taxon>Mermithoidea</taxon>
        <taxon>Mermithidae</taxon>
        <taxon>Romanomermis</taxon>
    </lineage>
</organism>
<dbReference type="Proteomes" id="UP000887565">
    <property type="component" value="Unplaced"/>
</dbReference>
<accession>A0A915J0Q6</accession>
<protein>
    <submittedName>
        <fullName evidence="2">Uncharacterized protein</fullName>
    </submittedName>
</protein>